<proteinExistence type="predicted"/>
<feature type="region of interest" description="Disordered" evidence="1">
    <location>
        <begin position="144"/>
        <end position="186"/>
    </location>
</feature>
<evidence type="ECO:0000313" key="2">
    <source>
        <dbReference type="EMBL" id="MDN4473569.1"/>
    </source>
</evidence>
<dbReference type="RefSeq" id="WP_301129223.1">
    <property type="nucleotide sequence ID" value="NZ_JAUHPV010000006.1"/>
</dbReference>
<gene>
    <name evidence="2" type="ORF">QQX04_11255</name>
</gene>
<protein>
    <submittedName>
        <fullName evidence="2">Uncharacterized protein</fullName>
    </submittedName>
</protein>
<evidence type="ECO:0000256" key="1">
    <source>
        <dbReference type="SAM" id="MobiDB-lite"/>
    </source>
</evidence>
<dbReference type="EMBL" id="JAUHPV010000006">
    <property type="protein sequence ID" value="MDN4473569.1"/>
    <property type="molecule type" value="Genomic_DNA"/>
</dbReference>
<evidence type="ECO:0000313" key="3">
    <source>
        <dbReference type="Proteomes" id="UP001172738"/>
    </source>
</evidence>
<feature type="compositionally biased region" description="Basic and acidic residues" evidence="1">
    <location>
        <begin position="165"/>
        <end position="177"/>
    </location>
</feature>
<keyword evidence="3" id="KW-1185">Reference proteome</keyword>
<organism evidence="2 3">
    <name type="scientific">Demequina zhanjiangensis</name>
    <dbReference type="NCBI Taxonomy" id="3051659"/>
    <lineage>
        <taxon>Bacteria</taxon>
        <taxon>Bacillati</taxon>
        <taxon>Actinomycetota</taxon>
        <taxon>Actinomycetes</taxon>
        <taxon>Micrococcales</taxon>
        <taxon>Demequinaceae</taxon>
        <taxon>Demequina</taxon>
    </lineage>
</organism>
<dbReference type="Proteomes" id="UP001172738">
    <property type="component" value="Unassembled WGS sequence"/>
</dbReference>
<sequence length="186" mass="20630">MPGSDFCNQHRPDAAEQLTNRCVRRKKNGEQCRRPAVRGSTVCPKHGINRFALAAAQRRLASFADPALTALYDILIKPSTPDNERARVALAIIDRVGLGPSARFEVGIEAKPWEIVMQHVVRELPEGSDLAIESGPVVDAEVVEEPIEDEPRPRDNLPRIVPPHSSEERATYERPQRSAEPPAHLV</sequence>
<reference evidence="2" key="1">
    <citation type="submission" date="2023-06" db="EMBL/GenBank/DDBJ databases">
        <title>SYSU T00b26.</title>
        <authorList>
            <person name="Gao L."/>
            <person name="Fang B.-Z."/>
            <person name="Li W.-J."/>
        </authorList>
    </citation>
    <scope>NUCLEOTIDE SEQUENCE</scope>
    <source>
        <strain evidence="2">SYSU T00b26</strain>
    </source>
</reference>
<comment type="caution">
    <text evidence="2">The sequence shown here is derived from an EMBL/GenBank/DDBJ whole genome shotgun (WGS) entry which is preliminary data.</text>
</comment>
<accession>A0ABT8G4D5</accession>
<name>A0ABT8G4D5_9MICO</name>